<protein>
    <submittedName>
        <fullName evidence="1">Uncharacterized protein</fullName>
    </submittedName>
</protein>
<comment type="caution">
    <text evidence="1">The sequence shown here is derived from an EMBL/GenBank/DDBJ whole genome shotgun (WGS) entry which is preliminary data.</text>
</comment>
<accession>A0AAW1UHZ2</accession>
<sequence length="136" mass="15119">MFAHKRSATSQFIIQGWARIPKPRMAPVGPGSGVQLARGRTSRTLIYDTPATARPKVRGVRREISPLASRSDARNTHPTNYRLDFNWRARNLVRRSFTAILGGVKTNKSVVPAGKECGRTPRIAVNELIDILRNSS</sequence>
<dbReference type="EMBL" id="JARQZJ010000074">
    <property type="protein sequence ID" value="KAK9882293.1"/>
    <property type="molecule type" value="Genomic_DNA"/>
</dbReference>
<organism evidence="1 2">
    <name type="scientific">Henosepilachna vigintioctopunctata</name>
    <dbReference type="NCBI Taxonomy" id="420089"/>
    <lineage>
        <taxon>Eukaryota</taxon>
        <taxon>Metazoa</taxon>
        <taxon>Ecdysozoa</taxon>
        <taxon>Arthropoda</taxon>
        <taxon>Hexapoda</taxon>
        <taxon>Insecta</taxon>
        <taxon>Pterygota</taxon>
        <taxon>Neoptera</taxon>
        <taxon>Endopterygota</taxon>
        <taxon>Coleoptera</taxon>
        <taxon>Polyphaga</taxon>
        <taxon>Cucujiformia</taxon>
        <taxon>Coccinelloidea</taxon>
        <taxon>Coccinellidae</taxon>
        <taxon>Epilachninae</taxon>
        <taxon>Epilachnini</taxon>
        <taxon>Henosepilachna</taxon>
    </lineage>
</organism>
<dbReference type="AlphaFoldDB" id="A0AAW1UHZ2"/>
<keyword evidence="2" id="KW-1185">Reference proteome</keyword>
<reference evidence="1 2" key="1">
    <citation type="submission" date="2023-03" db="EMBL/GenBank/DDBJ databases">
        <title>Genome insight into feeding habits of ladybird beetles.</title>
        <authorList>
            <person name="Li H.-S."/>
            <person name="Huang Y.-H."/>
            <person name="Pang H."/>
        </authorList>
    </citation>
    <scope>NUCLEOTIDE SEQUENCE [LARGE SCALE GENOMIC DNA]</scope>
    <source>
        <strain evidence="1">SYSU_2023b</strain>
        <tissue evidence="1">Whole body</tissue>
    </source>
</reference>
<gene>
    <name evidence="1" type="ORF">WA026_020402</name>
</gene>
<name>A0AAW1UHZ2_9CUCU</name>
<dbReference type="Proteomes" id="UP001431783">
    <property type="component" value="Unassembled WGS sequence"/>
</dbReference>
<proteinExistence type="predicted"/>
<evidence type="ECO:0000313" key="1">
    <source>
        <dbReference type="EMBL" id="KAK9882293.1"/>
    </source>
</evidence>
<evidence type="ECO:0000313" key="2">
    <source>
        <dbReference type="Proteomes" id="UP001431783"/>
    </source>
</evidence>